<gene>
    <name evidence="6" type="ORF">BCR43DRAFT_458463</name>
</gene>
<dbReference type="PROSITE" id="PS50011">
    <property type="entry name" value="PROTEIN_KINASE_DOM"/>
    <property type="match status" value="1"/>
</dbReference>
<dbReference type="SUPFAM" id="SSF47370">
    <property type="entry name" value="Bromodomain"/>
    <property type="match status" value="1"/>
</dbReference>
<dbReference type="InterPro" id="IPR001487">
    <property type="entry name" value="Bromodomain"/>
</dbReference>
<dbReference type="Proteomes" id="UP000242180">
    <property type="component" value="Unassembled WGS sequence"/>
</dbReference>
<dbReference type="GO" id="GO:0005524">
    <property type="term" value="F:ATP binding"/>
    <property type="evidence" value="ECO:0007669"/>
    <property type="project" value="InterPro"/>
</dbReference>
<dbReference type="GO" id="GO:0006325">
    <property type="term" value="P:chromatin organization"/>
    <property type="evidence" value="ECO:0007669"/>
    <property type="project" value="UniProtKB-ARBA"/>
</dbReference>
<dbReference type="InParanoid" id="A0A1X2HD46"/>
<proteinExistence type="predicted"/>
<keyword evidence="7" id="KW-1185">Reference proteome</keyword>
<evidence type="ECO:0000256" key="2">
    <source>
        <dbReference type="PROSITE-ProRule" id="PRU00035"/>
    </source>
</evidence>
<dbReference type="OrthoDB" id="4062651at2759"/>
<protein>
    <recommendedName>
        <fullName evidence="8">Protein kinase domain-containing protein</fullName>
    </recommendedName>
</protein>
<dbReference type="Pfam" id="PF00069">
    <property type="entry name" value="Pkinase"/>
    <property type="match status" value="1"/>
</dbReference>
<feature type="region of interest" description="Disordered" evidence="3">
    <location>
        <begin position="756"/>
        <end position="846"/>
    </location>
</feature>
<evidence type="ECO:0000259" key="4">
    <source>
        <dbReference type="PROSITE" id="PS50011"/>
    </source>
</evidence>
<dbReference type="SMART" id="SM00220">
    <property type="entry name" value="S_TKc"/>
    <property type="match status" value="1"/>
</dbReference>
<dbReference type="SMART" id="SM00297">
    <property type="entry name" value="BROMO"/>
    <property type="match status" value="1"/>
</dbReference>
<feature type="compositionally biased region" description="Polar residues" evidence="3">
    <location>
        <begin position="234"/>
        <end position="253"/>
    </location>
</feature>
<feature type="compositionally biased region" description="Polar residues" evidence="3">
    <location>
        <begin position="802"/>
        <end position="818"/>
    </location>
</feature>
<evidence type="ECO:0000256" key="1">
    <source>
        <dbReference type="ARBA" id="ARBA00023117"/>
    </source>
</evidence>
<feature type="region of interest" description="Disordered" evidence="3">
    <location>
        <begin position="33"/>
        <end position="53"/>
    </location>
</feature>
<evidence type="ECO:0000313" key="6">
    <source>
        <dbReference type="EMBL" id="ORY96708.1"/>
    </source>
</evidence>
<reference evidence="6 7" key="1">
    <citation type="submission" date="2016-07" db="EMBL/GenBank/DDBJ databases">
        <title>Pervasive Adenine N6-methylation of Active Genes in Fungi.</title>
        <authorList>
            <consortium name="DOE Joint Genome Institute"/>
            <person name="Mondo S.J."/>
            <person name="Dannebaum R.O."/>
            <person name="Kuo R.C."/>
            <person name="Labutti K."/>
            <person name="Haridas S."/>
            <person name="Kuo A."/>
            <person name="Salamov A."/>
            <person name="Ahrendt S.R."/>
            <person name="Lipzen A."/>
            <person name="Sullivan W."/>
            <person name="Andreopoulos W.B."/>
            <person name="Clum A."/>
            <person name="Lindquist E."/>
            <person name="Daum C."/>
            <person name="Ramamoorthy G.K."/>
            <person name="Gryganskyi A."/>
            <person name="Culley D."/>
            <person name="Magnuson J.K."/>
            <person name="James T.Y."/>
            <person name="O'Malley M.A."/>
            <person name="Stajich J.E."/>
            <person name="Spatafora J.W."/>
            <person name="Visel A."/>
            <person name="Grigoriev I.V."/>
        </authorList>
    </citation>
    <scope>NUCLEOTIDE SEQUENCE [LARGE SCALE GENOMIC DNA]</scope>
    <source>
        <strain evidence="6 7">NRRL 2496</strain>
    </source>
</reference>
<accession>A0A1X2HD46</accession>
<evidence type="ECO:0000256" key="3">
    <source>
        <dbReference type="SAM" id="MobiDB-lite"/>
    </source>
</evidence>
<dbReference type="InterPro" id="IPR011009">
    <property type="entry name" value="Kinase-like_dom_sf"/>
</dbReference>
<dbReference type="AlphaFoldDB" id="A0A1X2HD46"/>
<evidence type="ECO:0008006" key="8">
    <source>
        <dbReference type="Google" id="ProtNLM"/>
    </source>
</evidence>
<dbReference type="PANTHER" id="PTHR24362:SF309">
    <property type="entry name" value="PROTEIN KINASE DOMAIN-CONTAINING PROTEIN"/>
    <property type="match status" value="1"/>
</dbReference>
<dbReference type="InterPro" id="IPR000719">
    <property type="entry name" value="Prot_kinase_dom"/>
</dbReference>
<dbReference type="Pfam" id="PF00439">
    <property type="entry name" value="Bromodomain"/>
    <property type="match status" value="1"/>
</dbReference>
<dbReference type="PROSITE" id="PS50014">
    <property type="entry name" value="BROMODOMAIN_2"/>
    <property type="match status" value="1"/>
</dbReference>
<feature type="compositionally biased region" description="Polar residues" evidence="3">
    <location>
        <begin position="195"/>
        <end position="206"/>
    </location>
</feature>
<feature type="region of interest" description="Disordered" evidence="3">
    <location>
        <begin position="1219"/>
        <end position="1249"/>
    </location>
</feature>
<dbReference type="Gene3D" id="1.10.510.10">
    <property type="entry name" value="Transferase(Phosphotransferase) domain 1"/>
    <property type="match status" value="2"/>
</dbReference>
<dbReference type="Gene3D" id="1.20.920.10">
    <property type="entry name" value="Bromodomain-like"/>
    <property type="match status" value="1"/>
</dbReference>
<dbReference type="STRING" id="13706.A0A1X2HD46"/>
<dbReference type="GO" id="GO:0004672">
    <property type="term" value="F:protein kinase activity"/>
    <property type="evidence" value="ECO:0007669"/>
    <property type="project" value="InterPro"/>
</dbReference>
<feature type="compositionally biased region" description="Low complexity" evidence="3">
    <location>
        <begin position="207"/>
        <end position="220"/>
    </location>
</feature>
<name>A0A1X2HD46_SYNRA</name>
<dbReference type="PANTHER" id="PTHR24362">
    <property type="entry name" value="SERINE/THREONINE-PROTEIN KINASE NEK"/>
    <property type="match status" value="1"/>
</dbReference>
<feature type="domain" description="Protein kinase" evidence="4">
    <location>
        <begin position="879"/>
        <end position="1192"/>
    </location>
</feature>
<organism evidence="6 7">
    <name type="scientific">Syncephalastrum racemosum</name>
    <name type="common">Filamentous fungus</name>
    <dbReference type="NCBI Taxonomy" id="13706"/>
    <lineage>
        <taxon>Eukaryota</taxon>
        <taxon>Fungi</taxon>
        <taxon>Fungi incertae sedis</taxon>
        <taxon>Mucoromycota</taxon>
        <taxon>Mucoromycotina</taxon>
        <taxon>Mucoromycetes</taxon>
        <taxon>Mucorales</taxon>
        <taxon>Syncephalastraceae</taxon>
        <taxon>Syncephalastrum</taxon>
    </lineage>
</organism>
<dbReference type="SUPFAM" id="SSF56112">
    <property type="entry name" value="Protein kinase-like (PK-like)"/>
    <property type="match status" value="1"/>
</dbReference>
<evidence type="ECO:0000259" key="5">
    <source>
        <dbReference type="PROSITE" id="PS50014"/>
    </source>
</evidence>
<dbReference type="InterPro" id="IPR036427">
    <property type="entry name" value="Bromodomain-like_sf"/>
</dbReference>
<dbReference type="EMBL" id="MCGN01000005">
    <property type="protein sequence ID" value="ORY96708.1"/>
    <property type="molecule type" value="Genomic_DNA"/>
</dbReference>
<feature type="region of interest" description="Disordered" evidence="3">
    <location>
        <begin position="132"/>
        <end position="271"/>
    </location>
</feature>
<comment type="caution">
    <text evidence="6">The sequence shown here is derived from an EMBL/GenBank/DDBJ whole genome shotgun (WGS) entry which is preliminary data.</text>
</comment>
<feature type="compositionally biased region" description="Pro residues" evidence="3">
    <location>
        <begin position="256"/>
        <end position="266"/>
    </location>
</feature>
<sequence length="1249" mass="141388">MNDWPFDKDKTNVTPMNNILLWNFPGFESLPRSSADETTTYSHNFNNNSNPPDDDFQKEVERIFGETVVPTQQDLDLLAEAGLSANIPNSSTATSTTAATTSINPTNNPTVNTPVSASTSALADTAAAPFTATSLTTHTPPPTVIQPQALNRKRSRSPTDDADDERSRERPHMSLAEPEALPIEDQQKTPLIKNESMSSSNDSIAPTTLDTALDTTLDTASVSPPPSEKPNHAEQPTSLPTPTHLDSQPNSDKLPSPAPAPAPPASPMHSSMDTRTLFKLAAYTLMSLGIKVKPDEGYSLGDIHNPCPDDSLQILDSIPSIALVRTIVGQSQLRDASQTEQSQISNGDMAATLRAVKKLYQHKQGSPLDTECKRLELEAPLIPDPTFYTPSNTELPLGVVDLTQIQYKLPSMVTRLFLRLYRYVLNCLFSTPDCWPFVQPVPETAFVYHQEISQPMDLSTIEQKIWQAKYPKFGTFEKDMLLIWQNAIQFHQGGGEIARHARKLSALFGKIVEDLRNQSVHVCKFRRNPPVEIIARQIKGNRSRTYQFDPKIPLPEEYDIPSALIDKLFSPGANVYTIYAMSPFEEKAFQKRGMTTEKQLYIQLNGQFFRTVQQMREDPSAGYLMPRFYIAKNRSILQQCSKNGVLAIFYNTYLDRGRSRRYQVRTDIIVAYPNSELFEIDRDLSEQLSPKSWLFLRPLRVIENATFEINEAVKREHFNRMYTTGKIDALQKDTNPAGDTESRAIVRTIARTVLSLPAIHDPEPHKEPPTQAEIMTTTPRTAVPESLTAEASPEEDTPVPNDDSQTPKTPKASESPQPVETAVPSKVVPLKRKLSGVSPKSPLKKPARAFKEMKHEVWQRLIAACESKGVQIRNVEETYGHLNWYAPNSEGFFKQVYFLDDVVVQTFRQMTMYQRITEVACLMKLKNLGHMAQLKEVLYNDDGDIMGLSMERYQETLKDYTHVHSHHHLTPHQKFNIIYQMLDCMRIIHEAGLAHRDLSEVNFMINRTEGKLEDGCENVEVYLIDFGKSVFCNPRDVRDWFVDVPRETWEYDGDVVPESREELDAWCDALPYVKAKPDHGYKMYRSIQTLPKTRMDHAVLPWLIDPQSEDMYSIGVMIWKTFTESEPWQGILDTDLGGLRYKTADDYRIERAVEQEVNGVLSRQLLSMCVRAQPDSRKTAKEVLEWLDLPEVKAGLLEEWKTNSSDSRSSRKAKIMYGYDEIEDDQPIRPRKTASRGDGKGRGRPKKKS</sequence>
<feature type="region of interest" description="Disordered" evidence="3">
    <location>
        <begin position="86"/>
        <end position="118"/>
    </location>
</feature>
<keyword evidence="1 2" id="KW-0103">Bromodomain</keyword>
<evidence type="ECO:0000313" key="7">
    <source>
        <dbReference type="Proteomes" id="UP000242180"/>
    </source>
</evidence>
<feature type="domain" description="Bromo" evidence="5">
    <location>
        <begin position="429"/>
        <end position="498"/>
    </location>
</feature>
<dbReference type="CDD" id="cd04369">
    <property type="entry name" value="Bromodomain"/>
    <property type="match status" value="1"/>
</dbReference>